<dbReference type="AlphaFoldDB" id="A0A348MLR3"/>
<dbReference type="FunFam" id="2.40.30.110:FF:000003">
    <property type="entry name" value="Aminomethyltransferase"/>
    <property type="match status" value="1"/>
</dbReference>
<comment type="subunit">
    <text evidence="7">The glycine cleavage system is composed of four proteins: P, T, L and H.</text>
</comment>
<evidence type="ECO:0000259" key="9">
    <source>
        <dbReference type="Pfam" id="PF01571"/>
    </source>
</evidence>
<dbReference type="SUPFAM" id="SSF101790">
    <property type="entry name" value="Aminomethyltransferase beta-barrel domain"/>
    <property type="match status" value="1"/>
</dbReference>
<dbReference type="GO" id="GO:0032259">
    <property type="term" value="P:methylation"/>
    <property type="evidence" value="ECO:0007669"/>
    <property type="project" value="UniProtKB-KW"/>
</dbReference>
<protein>
    <recommendedName>
        <fullName evidence="2 7">Aminomethyltransferase</fullName>
        <ecNumber evidence="2 7">2.1.2.10</ecNumber>
    </recommendedName>
    <alternativeName>
        <fullName evidence="5 7">Glycine cleavage system T protein</fullName>
    </alternativeName>
</protein>
<dbReference type="InterPro" id="IPR027266">
    <property type="entry name" value="TrmE/GcvT-like"/>
</dbReference>
<proteinExistence type="inferred from homology"/>
<dbReference type="Gene3D" id="2.40.30.110">
    <property type="entry name" value="Aminomethyltransferase beta-barrel domains"/>
    <property type="match status" value="1"/>
</dbReference>
<dbReference type="HAMAP" id="MF_00259">
    <property type="entry name" value="GcvT"/>
    <property type="match status" value="1"/>
</dbReference>
<organism evidence="11 12">
    <name type="scientific">candidate division WOR-3 bacterium</name>
    <dbReference type="NCBI Taxonomy" id="2052148"/>
    <lineage>
        <taxon>Bacteria</taxon>
        <taxon>Bacteria division WOR-3</taxon>
    </lineage>
</organism>
<dbReference type="Pfam" id="PF08669">
    <property type="entry name" value="GCV_T_C"/>
    <property type="match status" value="1"/>
</dbReference>
<dbReference type="PANTHER" id="PTHR43757">
    <property type="entry name" value="AMINOMETHYLTRANSFERASE"/>
    <property type="match status" value="1"/>
</dbReference>
<evidence type="ECO:0000313" key="12">
    <source>
        <dbReference type="Proteomes" id="UP000262454"/>
    </source>
</evidence>
<comment type="function">
    <text evidence="7">The glycine cleavage system catalyzes the degradation of glycine.</text>
</comment>
<dbReference type="InterPro" id="IPR013977">
    <property type="entry name" value="GcvT_C"/>
</dbReference>
<dbReference type="InterPro" id="IPR006222">
    <property type="entry name" value="GCVT_N"/>
</dbReference>
<comment type="catalytic activity">
    <reaction evidence="6 7">
        <text>N(6)-[(R)-S(8)-aminomethyldihydrolipoyl]-L-lysyl-[protein] + (6S)-5,6,7,8-tetrahydrofolate = N(6)-[(R)-dihydrolipoyl]-L-lysyl-[protein] + (6R)-5,10-methylene-5,6,7,8-tetrahydrofolate + NH4(+)</text>
        <dbReference type="Rhea" id="RHEA:16945"/>
        <dbReference type="Rhea" id="RHEA-COMP:10475"/>
        <dbReference type="Rhea" id="RHEA-COMP:10492"/>
        <dbReference type="ChEBI" id="CHEBI:15636"/>
        <dbReference type="ChEBI" id="CHEBI:28938"/>
        <dbReference type="ChEBI" id="CHEBI:57453"/>
        <dbReference type="ChEBI" id="CHEBI:83100"/>
        <dbReference type="ChEBI" id="CHEBI:83143"/>
        <dbReference type="EC" id="2.1.2.10"/>
    </reaction>
</comment>
<evidence type="ECO:0000256" key="7">
    <source>
        <dbReference type="HAMAP-Rule" id="MF_00259"/>
    </source>
</evidence>
<dbReference type="FunFam" id="3.30.70.1400:FF:000001">
    <property type="entry name" value="Aminomethyltransferase"/>
    <property type="match status" value="1"/>
</dbReference>
<evidence type="ECO:0000256" key="3">
    <source>
        <dbReference type="ARBA" id="ARBA00022576"/>
    </source>
</evidence>
<dbReference type="Gene3D" id="4.10.1250.10">
    <property type="entry name" value="Aminomethyltransferase fragment"/>
    <property type="match status" value="1"/>
</dbReference>
<dbReference type="GO" id="GO:0005960">
    <property type="term" value="C:glycine cleavage complex"/>
    <property type="evidence" value="ECO:0007669"/>
    <property type="project" value="InterPro"/>
</dbReference>
<dbReference type="GO" id="GO:0019464">
    <property type="term" value="P:glycine decarboxylation via glycine cleavage system"/>
    <property type="evidence" value="ECO:0007669"/>
    <property type="project" value="UniProtKB-UniRule"/>
</dbReference>
<dbReference type="NCBIfam" id="TIGR00528">
    <property type="entry name" value="gcvT"/>
    <property type="match status" value="1"/>
</dbReference>
<gene>
    <name evidence="7 11" type="primary">gcvT</name>
    <name evidence="11" type="ORF">DCG82_06255</name>
</gene>
<dbReference type="NCBIfam" id="NF001567">
    <property type="entry name" value="PRK00389.1"/>
    <property type="match status" value="1"/>
</dbReference>
<dbReference type="InterPro" id="IPR029043">
    <property type="entry name" value="GcvT/YgfZ_C"/>
</dbReference>
<dbReference type="Gene3D" id="3.30.1360.120">
    <property type="entry name" value="Probable tRNA modification gtpase trme, domain 1"/>
    <property type="match status" value="1"/>
</dbReference>
<feature type="domain" description="GCVT N-terminal" evidence="9">
    <location>
        <begin position="11"/>
        <end position="265"/>
    </location>
</feature>
<dbReference type="SUPFAM" id="SSF103025">
    <property type="entry name" value="Folate-binding domain"/>
    <property type="match status" value="1"/>
</dbReference>
<sequence length="366" mass="41932">MEVKLLKRTPFYEFHVKNNGKIVPFAGYEMSVQFKGVIEEIKKVRTTVGVFDVSHMGEIIVKGKRRKEFVDFITTNSVLSLKENQVQYSNMLYPNGGIVDDLLVYNLKNEMMLVVNASNTDKDFEWIMKNRWEDVEVENISDRIAQLAVQGPVAEKVIQKLTDYPLEKMGFYFSAETKVCGIDMVISRTGYTGEDGFELYFYKENAEKMWNEIFEAGKEFGIEPIGLAARDTLRLEMRYMLYGNDIDQNTTPLEAGIGWCVKLEKGNFIGRDALIRQKEEGLTRKLVSFEMVEKGIPRHNYKIFVDGKEVGFVTSGNYSPSIDKYIGLGYVNLPFTKLGQEIDIDIRGMKKAVIVKPPFYKNGTHK</sequence>
<dbReference type="GO" id="GO:0008483">
    <property type="term" value="F:transaminase activity"/>
    <property type="evidence" value="ECO:0007669"/>
    <property type="project" value="UniProtKB-KW"/>
</dbReference>
<dbReference type="PANTHER" id="PTHR43757:SF2">
    <property type="entry name" value="AMINOMETHYLTRANSFERASE, MITOCHONDRIAL"/>
    <property type="match status" value="1"/>
</dbReference>
<keyword evidence="11" id="KW-0489">Methyltransferase</keyword>
<accession>A0A348MLR3</accession>
<feature type="domain" description="Aminomethyltransferase C-terminal" evidence="10">
    <location>
        <begin position="284"/>
        <end position="361"/>
    </location>
</feature>
<dbReference type="Gene3D" id="3.30.70.1400">
    <property type="entry name" value="Aminomethyltransferase beta-barrel domains"/>
    <property type="match status" value="1"/>
</dbReference>
<dbReference type="InterPro" id="IPR006223">
    <property type="entry name" value="GcvT"/>
</dbReference>
<evidence type="ECO:0000259" key="10">
    <source>
        <dbReference type="Pfam" id="PF08669"/>
    </source>
</evidence>
<dbReference type="GO" id="GO:0004047">
    <property type="term" value="F:aminomethyltransferase activity"/>
    <property type="evidence" value="ECO:0007669"/>
    <property type="project" value="UniProtKB-UniRule"/>
</dbReference>
<feature type="binding site" evidence="8">
    <location>
        <position position="198"/>
    </location>
    <ligand>
        <name>substrate</name>
    </ligand>
</feature>
<dbReference type="GO" id="GO:0005829">
    <property type="term" value="C:cytosol"/>
    <property type="evidence" value="ECO:0007669"/>
    <property type="project" value="TreeGrafter"/>
</dbReference>
<evidence type="ECO:0000256" key="5">
    <source>
        <dbReference type="ARBA" id="ARBA00031395"/>
    </source>
</evidence>
<dbReference type="InterPro" id="IPR028896">
    <property type="entry name" value="GcvT/YgfZ/DmdA"/>
</dbReference>
<evidence type="ECO:0000256" key="4">
    <source>
        <dbReference type="ARBA" id="ARBA00022679"/>
    </source>
</evidence>
<dbReference type="Proteomes" id="UP000262454">
    <property type="component" value="Unassembled WGS sequence"/>
</dbReference>
<evidence type="ECO:0000313" key="11">
    <source>
        <dbReference type="EMBL" id="HAF07989.1"/>
    </source>
</evidence>
<evidence type="ECO:0000256" key="6">
    <source>
        <dbReference type="ARBA" id="ARBA00047665"/>
    </source>
</evidence>
<reference evidence="11 12" key="1">
    <citation type="journal article" date="2018" name="Nat. Biotechnol.">
        <title>A standardized bacterial taxonomy based on genome phylogeny substantially revises the tree of life.</title>
        <authorList>
            <person name="Parks D.H."/>
            <person name="Chuvochina M."/>
            <person name="Waite D.W."/>
            <person name="Rinke C."/>
            <person name="Skarshewski A."/>
            <person name="Chaumeil P.A."/>
            <person name="Hugenholtz P."/>
        </authorList>
    </citation>
    <scope>NUCLEOTIDE SEQUENCE [LARGE SCALE GENOMIC DNA]</scope>
    <source>
        <strain evidence="11">UBA7921</strain>
    </source>
</reference>
<name>A0A348MLR3_UNCW3</name>
<dbReference type="InterPro" id="IPR022903">
    <property type="entry name" value="GcvT_bac"/>
</dbReference>
<comment type="caution">
    <text evidence="11">The sequence shown here is derived from an EMBL/GenBank/DDBJ whole genome shotgun (WGS) entry which is preliminary data.</text>
</comment>
<dbReference type="Pfam" id="PF01571">
    <property type="entry name" value="GCV_T"/>
    <property type="match status" value="1"/>
</dbReference>
<evidence type="ECO:0000256" key="8">
    <source>
        <dbReference type="PIRSR" id="PIRSR006487-1"/>
    </source>
</evidence>
<dbReference type="PIRSF" id="PIRSF006487">
    <property type="entry name" value="GcvT"/>
    <property type="match status" value="1"/>
</dbReference>
<dbReference type="EMBL" id="DMCX01000035">
    <property type="protein sequence ID" value="HAF07989.1"/>
    <property type="molecule type" value="Genomic_DNA"/>
</dbReference>
<evidence type="ECO:0000256" key="1">
    <source>
        <dbReference type="ARBA" id="ARBA00008609"/>
    </source>
</evidence>
<keyword evidence="3 7" id="KW-0032">Aminotransferase</keyword>
<dbReference type="EC" id="2.1.2.10" evidence="2 7"/>
<dbReference type="GO" id="GO:0008168">
    <property type="term" value="F:methyltransferase activity"/>
    <property type="evidence" value="ECO:0007669"/>
    <property type="project" value="UniProtKB-KW"/>
</dbReference>
<comment type="similarity">
    <text evidence="1 7">Belongs to the GcvT family.</text>
</comment>
<dbReference type="FunFam" id="4.10.1250.10:FF:000001">
    <property type="entry name" value="Aminomethyltransferase"/>
    <property type="match status" value="1"/>
</dbReference>
<keyword evidence="4 7" id="KW-0808">Transferase</keyword>
<evidence type="ECO:0000256" key="2">
    <source>
        <dbReference type="ARBA" id="ARBA00012616"/>
    </source>
</evidence>